<dbReference type="EMBL" id="JPEP01000002">
    <property type="protein sequence ID" value="KEY18986.1"/>
    <property type="molecule type" value="Genomic_DNA"/>
</dbReference>
<evidence type="ECO:0000313" key="2">
    <source>
        <dbReference type="EMBL" id="KEY18986.1"/>
    </source>
</evidence>
<evidence type="ECO:0000313" key="3">
    <source>
        <dbReference type="EMBL" id="VEH99127.1"/>
    </source>
</evidence>
<dbReference type="STRING" id="266748.HY04_11085"/>
<feature type="transmembrane region" description="Helical" evidence="1">
    <location>
        <begin position="47"/>
        <end position="69"/>
    </location>
</feature>
<dbReference type="Proteomes" id="UP000270036">
    <property type="component" value="Chromosome"/>
</dbReference>
<evidence type="ECO:0000313" key="5">
    <source>
        <dbReference type="Proteomes" id="UP000270036"/>
    </source>
</evidence>
<dbReference type="Proteomes" id="UP000028349">
    <property type="component" value="Unassembled WGS sequence"/>
</dbReference>
<keyword evidence="1" id="KW-0812">Transmembrane</keyword>
<keyword evidence="1" id="KW-1133">Transmembrane helix</keyword>
<keyword evidence="1" id="KW-0472">Membrane</keyword>
<dbReference type="AlphaFoldDB" id="A0A3S4V2A8"/>
<protein>
    <submittedName>
        <fullName evidence="3">Uncharacterized protein</fullName>
    </submittedName>
</protein>
<feature type="transmembrane region" description="Helical" evidence="1">
    <location>
        <begin position="76"/>
        <end position="98"/>
    </location>
</feature>
<dbReference type="KEGG" id="cant:NCTC13489_01347"/>
<accession>A0A3S4V2A8</accession>
<gene>
    <name evidence="2" type="ORF">HY04_11085</name>
    <name evidence="3" type="ORF">NCTC13489_01347</name>
</gene>
<dbReference type="EMBL" id="LR134441">
    <property type="protein sequence ID" value="VEH99127.1"/>
    <property type="molecule type" value="Genomic_DNA"/>
</dbReference>
<evidence type="ECO:0000256" key="1">
    <source>
        <dbReference type="SAM" id="Phobius"/>
    </source>
</evidence>
<keyword evidence="4" id="KW-1185">Reference proteome</keyword>
<evidence type="ECO:0000313" key="4">
    <source>
        <dbReference type="Proteomes" id="UP000028349"/>
    </source>
</evidence>
<feature type="transmembrane region" description="Helical" evidence="1">
    <location>
        <begin position="7"/>
        <end position="27"/>
    </location>
</feature>
<reference evidence="3 5" key="2">
    <citation type="submission" date="2018-12" db="EMBL/GenBank/DDBJ databases">
        <authorList>
            <consortium name="Pathogen Informatics"/>
        </authorList>
    </citation>
    <scope>NUCLEOTIDE SEQUENCE [LARGE SCALE GENOMIC DNA]</scope>
    <source>
        <strain evidence="3 5">NCTC13489</strain>
    </source>
</reference>
<name>A0A3S4V2A8_9FLAO</name>
<sequence>MKTSPQIIISSVLIFIISSLGITYFYIASHLHSDLAEIQAQSIIKIFLELGLLGALIPALLFVSLYLVTRTNKNKVMLSLAIVVISALAVILAIRFMMYMTFHEFSPMIQFHPIH</sequence>
<reference evidence="2 4" key="1">
    <citation type="submission" date="2014-07" db="EMBL/GenBank/DDBJ databases">
        <authorList>
            <person name="Pisani N.G."/>
            <person name="Newman J.D."/>
        </authorList>
    </citation>
    <scope>NUCLEOTIDE SEQUENCE [LARGE SCALE GENOMIC DNA]</scope>
    <source>
        <strain evidence="2 4">LMG 24720</strain>
    </source>
</reference>
<organism evidence="3 5">
    <name type="scientific">Kaistella antarctica</name>
    <dbReference type="NCBI Taxonomy" id="266748"/>
    <lineage>
        <taxon>Bacteria</taxon>
        <taxon>Pseudomonadati</taxon>
        <taxon>Bacteroidota</taxon>
        <taxon>Flavobacteriia</taxon>
        <taxon>Flavobacteriales</taxon>
        <taxon>Weeksellaceae</taxon>
        <taxon>Chryseobacterium group</taxon>
        <taxon>Kaistella</taxon>
    </lineage>
</organism>
<proteinExistence type="predicted"/>